<evidence type="ECO:0000256" key="5">
    <source>
        <dbReference type="ARBA" id="ARBA00022801"/>
    </source>
</evidence>
<keyword evidence="6" id="KW-0460">Magnesium</keyword>
<dbReference type="GO" id="GO:0004518">
    <property type="term" value="F:nuclease activity"/>
    <property type="evidence" value="ECO:0007669"/>
    <property type="project" value="UniProtKB-KW"/>
</dbReference>
<comment type="cofactor">
    <cofactor evidence="1">
        <name>Mg(2+)</name>
        <dbReference type="ChEBI" id="CHEBI:18420"/>
    </cofactor>
</comment>
<sequence length="133" mass="14144">MIYLDPTAIMKLITTTPESSALTDYLRSRTDITWFTCALSRAEVMRAAATLDPDATEHAHHALAGLDLVAVTDRLLDAAIELAPAPEHTTDALHIAAALSAGPQLHTLITYRPELARDAAAHHINTSSPGGSP</sequence>
<evidence type="ECO:0000259" key="7">
    <source>
        <dbReference type="Pfam" id="PF01850"/>
    </source>
</evidence>
<keyword evidence="4" id="KW-0479">Metal-binding</keyword>
<evidence type="ECO:0000256" key="2">
    <source>
        <dbReference type="ARBA" id="ARBA00022649"/>
    </source>
</evidence>
<feature type="domain" description="PIN" evidence="7">
    <location>
        <begin position="2"/>
        <end position="102"/>
    </location>
</feature>
<dbReference type="InterPro" id="IPR002716">
    <property type="entry name" value="PIN_dom"/>
</dbReference>
<name>A0A1V3WFX4_MYCKA</name>
<gene>
    <name evidence="8" type="ORF">BZL29_7793</name>
</gene>
<evidence type="ECO:0000313" key="9">
    <source>
        <dbReference type="Proteomes" id="UP000188532"/>
    </source>
</evidence>
<dbReference type="Pfam" id="PF01850">
    <property type="entry name" value="PIN"/>
    <property type="match status" value="1"/>
</dbReference>
<evidence type="ECO:0000256" key="6">
    <source>
        <dbReference type="ARBA" id="ARBA00022842"/>
    </source>
</evidence>
<comment type="caution">
    <text evidence="8">The sequence shown here is derived from an EMBL/GenBank/DDBJ whole genome shotgun (WGS) entry which is preliminary data.</text>
</comment>
<accession>A0A1V3WFX4</accession>
<dbReference type="InterPro" id="IPR029060">
    <property type="entry name" value="PIN-like_dom_sf"/>
</dbReference>
<evidence type="ECO:0000256" key="3">
    <source>
        <dbReference type="ARBA" id="ARBA00022722"/>
    </source>
</evidence>
<dbReference type="Proteomes" id="UP000188532">
    <property type="component" value="Unassembled WGS sequence"/>
</dbReference>
<dbReference type="AlphaFoldDB" id="A0A1V3WFX4"/>
<dbReference type="GO" id="GO:0016787">
    <property type="term" value="F:hydrolase activity"/>
    <property type="evidence" value="ECO:0007669"/>
    <property type="project" value="UniProtKB-KW"/>
</dbReference>
<evidence type="ECO:0000313" key="8">
    <source>
        <dbReference type="EMBL" id="OOK65161.1"/>
    </source>
</evidence>
<evidence type="ECO:0000256" key="4">
    <source>
        <dbReference type="ARBA" id="ARBA00022723"/>
    </source>
</evidence>
<dbReference type="Gene3D" id="3.40.50.1010">
    <property type="entry name" value="5'-nuclease"/>
    <property type="match status" value="1"/>
</dbReference>
<keyword evidence="3" id="KW-0540">Nuclease</keyword>
<keyword evidence="2" id="KW-1277">Toxin-antitoxin system</keyword>
<dbReference type="GO" id="GO:0046872">
    <property type="term" value="F:metal ion binding"/>
    <property type="evidence" value="ECO:0007669"/>
    <property type="project" value="UniProtKB-KW"/>
</dbReference>
<proteinExistence type="predicted"/>
<keyword evidence="5" id="KW-0378">Hydrolase</keyword>
<protein>
    <submittedName>
        <fullName evidence="8">Putative ribonuclease VapC46</fullName>
    </submittedName>
</protein>
<dbReference type="EMBL" id="MVBN01000011">
    <property type="protein sequence ID" value="OOK65161.1"/>
    <property type="molecule type" value="Genomic_DNA"/>
</dbReference>
<organism evidence="8 9">
    <name type="scientific">Mycobacterium kansasii</name>
    <dbReference type="NCBI Taxonomy" id="1768"/>
    <lineage>
        <taxon>Bacteria</taxon>
        <taxon>Bacillati</taxon>
        <taxon>Actinomycetota</taxon>
        <taxon>Actinomycetes</taxon>
        <taxon>Mycobacteriales</taxon>
        <taxon>Mycobacteriaceae</taxon>
        <taxon>Mycobacterium</taxon>
    </lineage>
</organism>
<reference evidence="8 9" key="1">
    <citation type="submission" date="2017-02" db="EMBL/GenBank/DDBJ databases">
        <title>Complete genome sequences of Mycobacterium kansasii strains isolated from rhesus macaques.</title>
        <authorList>
            <person name="Panda A."/>
            <person name="Nagaraj S."/>
            <person name="Zhao X."/>
            <person name="Tettelin H."/>
            <person name="Detolla L.J."/>
        </authorList>
    </citation>
    <scope>NUCLEOTIDE SEQUENCE [LARGE SCALE GENOMIC DNA]</scope>
    <source>
        <strain evidence="8 9">11-3469</strain>
    </source>
</reference>
<evidence type="ECO:0000256" key="1">
    <source>
        <dbReference type="ARBA" id="ARBA00001946"/>
    </source>
</evidence>
<dbReference type="SUPFAM" id="SSF88723">
    <property type="entry name" value="PIN domain-like"/>
    <property type="match status" value="1"/>
</dbReference>